<proteinExistence type="predicted"/>
<reference evidence="1" key="1">
    <citation type="journal article" date="2019" name="bioRxiv">
        <title>The Genome of the Zebra Mussel, Dreissena polymorpha: A Resource for Invasive Species Research.</title>
        <authorList>
            <person name="McCartney M.A."/>
            <person name="Auch B."/>
            <person name="Kono T."/>
            <person name="Mallez S."/>
            <person name="Zhang Y."/>
            <person name="Obille A."/>
            <person name="Becker A."/>
            <person name="Abrahante J.E."/>
            <person name="Garbe J."/>
            <person name="Badalamenti J.P."/>
            <person name="Herman A."/>
            <person name="Mangelson H."/>
            <person name="Liachko I."/>
            <person name="Sullivan S."/>
            <person name="Sone E.D."/>
            <person name="Koren S."/>
            <person name="Silverstein K.A.T."/>
            <person name="Beckman K.B."/>
            <person name="Gohl D.M."/>
        </authorList>
    </citation>
    <scope>NUCLEOTIDE SEQUENCE</scope>
    <source>
        <strain evidence="1">Duluth1</strain>
        <tissue evidence="1">Whole animal</tissue>
    </source>
</reference>
<evidence type="ECO:0000313" key="2">
    <source>
        <dbReference type="Proteomes" id="UP000828390"/>
    </source>
</evidence>
<protein>
    <submittedName>
        <fullName evidence="1">Uncharacterized protein</fullName>
    </submittedName>
</protein>
<name>A0A9D4JSB5_DREPO</name>
<comment type="caution">
    <text evidence="1">The sequence shown here is derived from an EMBL/GenBank/DDBJ whole genome shotgun (WGS) entry which is preliminary data.</text>
</comment>
<dbReference type="AlphaFoldDB" id="A0A9D4JSB5"/>
<organism evidence="1 2">
    <name type="scientific">Dreissena polymorpha</name>
    <name type="common">Zebra mussel</name>
    <name type="synonym">Mytilus polymorpha</name>
    <dbReference type="NCBI Taxonomy" id="45954"/>
    <lineage>
        <taxon>Eukaryota</taxon>
        <taxon>Metazoa</taxon>
        <taxon>Spiralia</taxon>
        <taxon>Lophotrochozoa</taxon>
        <taxon>Mollusca</taxon>
        <taxon>Bivalvia</taxon>
        <taxon>Autobranchia</taxon>
        <taxon>Heteroconchia</taxon>
        <taxon>Euheterodonta</taxon>
        <taxon>Imparidentia</taxon>
        <taxon>Neoheterodontei</taxon>
        <taxon>Myida</taxon>
        <taxon>Dreissenoidea</taxon>
        <taxon>Dreissenidae</taxon>
        <taxon>Dreissena</taxon>
    </lineage>
</organism>
<dbReference type="Proteomes" id="UP000828390">
    <property type="component" value="Unassembled WGS sequence"/>
</dbReference>
<keyword evidence="2" id="KW-1185">Reference proteome</keyword>
<evidence type="ECO:0000313" key="1">
    <source>
        <dbReference type="EMBL" id="KAH3818287.1"/>
    </source>
</evidence>
<reference evidence="1" key="2">
    <citation type="submission" date="2020-11" db="EMBL/GenBank/DDBJ databases">
        <authorList>
            <person name="McCartney M.A."/>
            <person name="Auch B."/>
            <person name="Kono T."/>
            <person name="Mallez S."/>
            <person name="Becker A."/>
            <person name="Gohl D.M."/>
            <person name="Silverstein K.A.T."/>
            <person name="Koren S."/>
            <person name="Bechman K.B."/>
            <person name="Herman A."/>
            <person name="Abrahante J.E."/>
            <person name="Garbe J."/>
        </authorList>
    </citation>
    <scope>NUCLEOTIDE SEQUENCE</scope>
    <source>
        <strain evidence="1">Duluth1</strain>
        <tissue evidence="1">Whole animal</tissue>
    </source>
</reference>
<sequence>MNDRQTDRPKTIYPRSFDLGCLQTKCGRTDGRRTKTNPKTSPEQSAIFQLVREINKTNVLTKFHDDEAKNVTSIVFNHKFHDDWANYVTSRVFTSSFYYIHIRKLPPPGSHVIQLSYLGNKYIIKTNVLTNFHDDWANIVTSRVFTRKTAHECLQDIIGTNLLIMFHEDRKKMWPLECLQGYMTIGHEM</sequence>
<accession>A0A9D4JSB5</accession>
<gene>
    <name evidence="1" type="ORF">DPMN_119890</name>
</gene>
<dbReference type="EMBL" id="JAIWYP010000005">
    <property type="protein sequence ID" value="KAH3818287.1"/>
    <property type="molecule type" value="Genomic_DNA"/>
</dbReference>